<evidence type="ECO:0000313" key="4">
    <source>
        <dbReference type="Proteomes" id="UP001055167"/>
    </source>
</evidence>
<proteinExistence type="predicted"/>
<reference evidence="3" key="2">
    <citation type="submission" date="2021-08" db="EMBL/GenBank/DDBJ databases">
        <authorList>
            <person name="Tani A."/>
            <person name="Ola A."/>
            <person name="Ogura Y."/>
            <person name="Katsura K."/>
            <person name="Hayashi T."/>
        </authorList>
    </citation>
    <scope>NUCLEOTIDE SEQUENCE</scope>
    <source>
        <strain evidence="3">KCTC 52305</strain>
    </source>
</reference>
<organism evidence="3 4">
    <name type="scientific">Methylobacterium crusticola</name>
    <dbReference type="NCBI Taxonomy" id="1697972"/>
    <lineage>
        <taxon>Bacteria</taxon>
        <taxon>Pseudomonadati</taxon>
        <taxon>Pseudomonadota</taxon>
        <taxon>Alphaproteobacteria</taxon>
        <taxon>Hyphomicrobiales</taxon>
        <taxon>Methylobacteriaceae</taxon>
        <taxon>Methylobacterium</taxon>
    </lineage>
</organism>
<accession>A0ABQ4QYY8</accession>
<evidence type="ECO:0000256" key="2">
    <source>
        <dbReference type="SAM" id="Phobius"/>
    </source>
</evidence>
<feature type="region of interest" description="Disordered" evidence="1">
    <location>
        <begin position="165"/>
        <end position="229"/>
    </location>
</feature>
<evidence type="ECO:0000313" key="3">
    <source>
        <dbReference type="EMBL" id="GJD49945.1"/>
    </source>
</evidence>
<evidence type="ECO:0008006" key="5">
    <source>
        <dbReference type="Google" id="ProtNLM"/>
    </source>
</evidence>
<feature type="transmembrane region" description="Helical" evidence="2">
    <location>
        <begin position="106"/>
        <end position="125"/>
    </location>
</feature>
<dbReference type="EMBL" id="BPQH01000007">
    <property type="protein sequence ID" value="GJD49945.1"/>
    <property type="molecule type" value="Genomic_DNA"/>
</dbReference>
<dbReference type="RefSeq" id="WP_128563048.1">
    <property type="nucleotide sequence ID" value="NZ_BPQH01000007.1"/>
</dbReference>
<keyword evidence="2" id="KW-0472">Membrane</keyword>
<reference evidence="3" key="1">
    <citation type="journal article" date="2021" name="Front. Microbiol.">
        <title>Comprehensive Comparative Genomics and Phenotyping of Methylobacterium Species.</title>
        <authorList>
            <person name="Alessa O."/>
            <person name="Ogura Y."/>
            <person name="Fujitani Y."/>
            <person name="Takami H."/>
            <person name="Hayashi T."/>
            <person name="Sahin N."/>
            <person name="Tani A."/>
        </authorList>
    </citation>
    <scope>NUCLEOTIDE SEQUENCE</scope>
    <source>
        <strain evidence="3">KCTC 52305</strain>
    </source>
</reference>
<keyword evidence="2" id="KW-1133">Transmembrane helix</keyword>
<gene>
    <name evidence="3" type="ORF">OPKNFCMD_2681</name>
</gene>
<evidence type="ECO:0000256" key="1">
    <source>
        <dbReference type="SAM" id="MobiDB-lite"/>
    </source>
</evidence>
<keyword evidence="2" id="KW-0812">Transmembrane</keyword>
<comment type="caution">
    <text evidence="3">The sequence shown here is derived from an EMBL/GenBank/DDBJ whole genome shotgun (WGS) entry which is preliminary data.</text>
</comment>
<protein>
    <recommendedName>
        <fullName evidence="5">Serine protease</fullName>
    </recommendedName>
</protein>
<dbReference type="Proteomes" id="UP001055167">
    <property type="component" value="Unassembled WGS sequence"/>
</dbReference>
<name>A0ABQ4QYY8_9HYPH</name>
<feature type="compositionally biased region" description="Low complexity" evidence="1">
    <location>
        <begin position="202"/>
        <end position="223"/>
    </location>
</feature>
<sequence length="604" mass="63980">MSESSEDNQKNDSAALTLGVSTILGREFLFSTFIENGYAREEADAAIDSLLLDARRLNVTDEAVESLVPHLDAALSRWADLDADNKEALRRALGIVERGRSLHGGVSVASTALLVGAIAILLGVAKLEGRYDLKTGDGYIGFTPGIPDGVTDIVKVVADGITLKLRDGPPGRGRTGGPSRLPPPASGPAEGAPQSRIGRTTGRSLPSERSSLLEGLSSERPGGALRKGDAAEVAHRVVSRFIDRTDLSDFSGLPPEDLFIKSRDLLPQARGSRGPAPGTAYSWIHERPFTVGAGIFPVRDGGFGVAIRIQSRRYLRDKILDAIKAEYLRSIGPFVSVCWISPVTLLNGGIPDRWSHWRGPTEQLGIGSPINVAGGCIGSVGLFLQRDRTYFAVTAGHSLEDGGAGRPGEHVYCLPQNHPPRATAHIGHVNHVSLPPRVQFNAGPLTPESTAPDFGLVALEPGSVPKPAIRRQIGRRGFADRIHPWNPVVDNGLRVVKAAASSGELYGRVTATNAIVEAIDDVRGGAAWITVAVEVEFEGRGRMLAPGDSGALVCIEDRGTLKPYGLCVVGASRSKITPGRESQSVGYIIPLSTILSALPGMELG</sequence>
<keyword evidence="4" id="KW-1185">Reference proteome</keyword>